<dbReference type="EMBL" id="AHHD01000200">
    <property type="protein sequence ID" value="EKG18581.1"/>
    <property type="molecule type" value="Genomic_DNA"/>
</dbReference>
<evidence type="ECO:0000313" key="1">
    <source>
        <dbReference type="EMBL" id="EKG18581.1"/>
    </source>
</evidence>
<name>K2R872_MACPH</name>
<dbReference type="HOGENOM" id="CLU_2910340_0_0_1"/>
<dbReference type="AlphaFoldDB" id="K2R872"/>
<gene>
    <name evidence="1" type="ORF">MPH_04180</name>
</gene>
<sequence>MFNKGQTEDVFERDMESRGHWIDRFHELIDYSYDERRHGGGEWPLLAHVKNRGSGTIERWQA</sequence>
<dbReference type="InParanoid" id="K2R872"/>
<accession>K2R872</accession>
<evidence type="ECO:0000313" key="2">
    <source>
        <dbReference type="Proteomes" id="UP000007129"/>
    </source>
</evidence>
<dbReference type="Proteomes" id="UP000007129">
    <property type="component" value="Unassembled WGS sequence"/>
</dbReference>
<protein>
    <submittedName>
        <fullName evidence="1">Uncharacterized protein</fullName>
    </submittedName>
</protein>
<organism evidence="1 2">
    <name type="scientific">Macrophomina phaseolina (strain MS6)</name>
    <name type="common">Charcoal rot fungus</name>
    <dbReference type="NCBI Taxonomy" id="1126212"/>
    <lineage>
        <taxon>Eukaryota</taxon>
        <taxon>Fungi</taxon>
        <taxon>Dikarya</taxon>
        <taxon>Ascomycota</taxon>
        <taxon>Pezizomycotina</taxon>
        <taxon>Dothideomycetes</taxon>
        <taxon>Dothideomycetes incertae sedis</taxon>
        <taxon>Botryosphaeriales</taxon>
        <taxon>Botryosphaeriaceae</taxon>
        <taxon>Macrophomina</taxon>
    </lineage>
</organism>
<dbReference type="VEuPathDB" id="FungiDB:MPH_04180"/>
<feature type="non-terminal residue" evidence="1">
    <location>
        <position position="62"/>
    </location>
</feature>
<proteinExistence type="predicted"/>
<comment type="caution">
    <text evidence="1">The sequence shown here is derived from an EMBL/GenBank/DDBJ whole genome shotgun (WGS) entry which is preliminary data.</text>
</comment>
<reference evidence="1 2" key="1">
    <citation type="journal article" date="2012" name="BMC Genomics">
        <title>Tools to kill: Genome of one of the most destructive plant pathogenic fungi Macrophomina phaseolina.</title>
        <authorList>
            <person name="Islam M.S."/>
            <person name="Haque M.S."/>
            <person name="Islam M.M."/>
            <person name="Emdad E.M."/>
            <person name="Halim A."/>
            <person name="Hossen Q.M.M."/>
            <person name="Hossain M.Z."/>
            <person name="Ahmed B."/>
            <person name="Rahim S."/>
            <person name="Rahman M.S."/>
            <person name="Alam M.M."/>
            <person name="Hou S."/>
            <person name="Wan X."/>
            <person name="Saito J.A."/>
            <person name="Alam M."/>
        </authorList>
    </citation>
    <scope>NUCLEOTIDE SEQUENCE [LARGE SCALE GENOMIC DNA]</scope>
    <source>
        <strain evidence="1 2">MS6</strain>
    </source>
</reference>